<dbReference type="EMBL" id="CP009417">
    <property type="protein sequence ID" value="AJD93116.1"/>
    <property type="molecule type" value="Genomic_DNA"/>
</dbReference>
<sequence>MTINEYIASQDITFLKACFDELEAYQLNGVLQDGHVRKMNEEHFAGNVTTLHTIHFLVFQEIAKRHFKPELILSEKEKEKLRKELDKEVSVGSRVHYDCLNCSHSASTEDDQLICTVEPIHKQVQETHLCKHWN</sequence>
<accession>A0A0B5ASL0</accession>
<evidence type="ECO:0000313" key="2">
    <source>
        <dbReference type="Proteomes" id="UP000031449"/>
    </source>
</evidence>
<keyword evidence="2" id="KW-1185">Reference proteome</keyword>
<protein>
    <submittedName>
        <fullName evidence="1">Uncharacterized protein</fullName>
    </submittedName>
</protein>
<dbReference type="Proteomes" id="UP000031449">
    <property type="component" value="Plasmid unnamed"/>
</dbReference>
<organism evidence="1 2">
    <name type="scientific">Jeotgalibacillus malaysiensis</name>
    <dbReference type="NCBI Taxonomy" id="1508404"/>
    <lineage>
        <taxon>Bacteria</taxon>
        <taxon>Bacillati</taxon>
        <taxon>Bacillota</taxon>
        <taxon>Bacilli</taxon>
        <taxon>Bacillales</taxon>
        <taxon>Caryophanaceae</taxon>
        <taxon>Jeotgalibacillus</taxon>
    </lineage>
</organism>
<evidence type="ECO:0000313" key="1">
    <source>
        <dbReference type="EMBL" id="AJD93116.1"/>
    </source>
</evidence>
<geneLocation type="plasmid" evidence="2"/>
<dbReference type="BioCyc" id="JESP1508404:G14D9-13082-MONOMER"/>
<dbReference type="KEGG" id="jeo:JMA_37980"/>
<proteinExistence type="predicted"/>
<name>A0A0B5ASL0_9BACL</name>
<keyword evidence="1" id="KW-0614">Plasmid</keyword>
<dbReference type="HOGENOM" id="CLU_1893395_0_0_9"/>
<gene>
    <name evidence="1" type="ORF">JMA_37980</name>
</gene>
<reference evidence="1 2" key="1">
    <citation type="submission" date="2014-08" db="EMBL/GenBank/DDBJ databases">
        <title>Complete genome of a marine bacteria Jeotgalibacillus malaysiensis.</title>
        <authorList>
            <person name="Yaakop A.S."/>
            <person name="Chan K.-G."/>
            <person name="Goh K.M."/>
        </authorList>
    </citation>
    <scope>NUCLEOTIDE SEQUENCE [LARGE SCALE GENOMIC DNA]</scope>
    <source>
        <strain evidence="1 2">D5</strain>
        <plasmid evidence="2">Plasmid</plasmid>
    </source>
</reference>
<dbReference type="AlphaFoldDB" id="A0A0B5ASL0"/>